<dbReference type="InterPro" id="IPR051089">
    <property type="entry name" value="prtT"/>
</dbReference>
<keyword evidence="3" id="KW-0238">DNA-binding</keyword>
<dbReference type="RefSeq" id="XP_016613823.1">
    <property type="nucleotide sequence ID" value="XM_016769971.1"/>
</dbReference>
<dbReference type="CDD" id="cd12148">
    <property type="entry name" value="fungal_TF_MHR"/>
    <property type="match status" value="1"/>
</dbReference>
<dbReference type="GO" id="GO:0000981">
    <property type="term" value="F:DNA-binding transcription factor activity, RNA polymerase II-specific"/>
    <property type="evidence" value="ECO:0007669"/>
    <property type="project" value="TreeGrafter"/>
</dbReference>
<accession>A0A0D2HS03</accession>
<dbReference type="VEuPathDB" id="FungiDB:Z519_12265"/>
<dbReference type="OrthoDB" id="5226580at2759"/>
<dbReference type="GO" id="GO:0000976">
    <property type="term" value="F:transcription cis-regulatory region binding"/>
    <property type="evidence" value="ECO:0007669"/>
    <property type="project" value="TreeGrafter"/>
</dbReference>
<dbReference type="Proteomes" id="UP000053789">
    <property type="component" value="Unassembled WGS sequence"/>
</dbReference>
<dbReference type="EMBL" id="KN847006">
    <property type="protein sequence ID" value="KIW87154.1"/>
    <property type="molecule type" value="Genomic_DNA"/>
</dbReference>
<comment type="subcellular location">
    <subcellularLocation>
        <location evidence="1">Nucleus</location>
    </subcellularLocation>
</comment>
<keyword evidence="2" id="KW-0805">Transcription regulation</keyword>
<gene>
    <name evidence="7" type="ORF">Z519_12265</name>
</gene>
<proteinExistence type="predicted"/>
<evidence type="ECO:0000313" key="7">
    <source>
        <dbReference type="EMBL" id="KIW87154.1"/>
    </source>
</evidence>
<evidence type="ECO:0000256" key="2">
    <source>
        <dbReference type="ARBA" id="ARBA00023015"/>
    </source>
</evidence>
<feature type="compositionally biased region" description="Polar residues" evidence="6">
    <location>
        <begin position="50"/>
        <end position="74"/>
    </location>
</feature>
<evidence type="ECO:0000313" key="8">
    <source>
        <dbReference type="Proteomes" id="UP000053789"/>
    </source>
</evidence>
<dbReference type="HOGENOM" id="CLU_006524_13_0_1"/>
<evidence type="ECO:0000256" key="3">
    <source>
        <dbReference type="ARBA" id="ARBA00023125"/>
    </source>
</evidence>
<evidence type="ECO:0000256" key="4">
    <source>
        <dbReference type="ARBA" id="ARBA00023163"/>
    </source>
</evidence>
<protein>
    <recommendedName>
        <fullName evidence="9">Transcription factor domain-containing protein</fullName>
    </recommendedName>
</protein>
<organism evidence="7 8">
    <name type="scientific">Cladophialophora bantiana (strain ATCC 10958 / CBS 173.52 / CDC B-1940 / NIH 8579)</name>
    <name type="common">Xylohypha bantiana</name>
    <dbReference type="NCBI Taxonomy" id="1442370"/>
    <lineage>
        <taxon>Eukaryota</taxon>
        <taxon>Fungi</taxon>
        <taxon>Dikarya</taxon>
        <taxon>Ascomycota</taxon>
        <taxon>Pezizomycotina</taxon>
        <taxon>Eurotiomycetes</taxon>
        <taxon>Chaetothyriomycetidae</taxon>
        <taxon>Chaetothyriales</taxon>
        <taxon>Herpotrichiellaceae</taxon>
        <taxon>Cladophialophora</taxon>
    </lineage>
</organism>
<dbReference type="GO" id="GO:0005634">
    <property type="term" value="C:nucleus"/>
    <property type="evidence" value="ECO:0007669"/>
    <property type="project" value="UniProtKB-SubCell"/>
</dbReference>
<keyword evidence="5" id="KW-0539">Nucleus</keyword>
<reference evidence="7" key="1">
    <citation type="submission" date="2015-01" db="EMBL/GenBank/DDBJ databases">
        <title>The Genome Sequence of Cladophialophora bantiana CBS 173.52.</title>
        <authorList>
            <consortium name="The Broad Institute Genomics Platform"/>
            <person name="Cuomo C."/>
            <person name="de Hoog S."/>
            <person name="Gorbushina A."/>
            <person name="Stielow B."/>
            <person name="Teixiera M."/>
            <person name="Abouelleil A."/>
            <person name="Chapman S.B."/>
            <person name="Priest M."/>
            <person name="Young S.K."/>
            <person name="Wortman J."/>
            <person name="Nusbaum C."/>
            <person name="Birren B."/>
        </authorList>
    </citation>
    <scope>NUCLEOTIDE SEQUENCE [LARGE SCALE GENOMIC DNA]</scope>
    <source>
        <strain evidence="7">CBS 173.52</strain>
    </source>
</reference>
<dbReference type="PANTHER" id="PTHR31845:SF10">
    <property type="entry name" value="ZN(II)2CYS6 TRANSCRIPTION FACTOR (EUROFUNG)"/>
    <property type="match status" value="1"/>
</dbReference>
<name>A0A0D2HS03_CLAB1</name>
<evidence type="ECO:0000256" key="5">
    <source>
        <dbReference type="ARBA" id="ARBA00023242"/>
    </source>
</evidence>
<dbReference type="PANTHER" id="PTHR31845">
    <property type="entry name" value="FINGER DOMAIN PROTEIN, PUTATIVE-RELATED"/>
    <property type="match status" value="1"/>
</dbReference>
<evidence type="ECO:0000256" key="6">
    <source>
        <dbReference type="SAM" id="MobiDB-lite"/>
    </source>
</evidence>
<dbReference type="AlphaFoldDB" id="A0A0D2HS03"/>
<evidence type="ECO:0008006" key="9">
    <source>
        <dbReference type="Google" id="ProtNLM"/>
    </source>
</evidence>
<feature type="region of interest" description="Disordered" evidence="6">
    <location>
        <begin position="50"/>
        <end position="86"/>
    </location>
</feature>
<feature type="region of interest" description="Disordered" evidence="6">
    <location>
        <begin position="1"/>
        <end position="26"/>
    </location>
</feature>
<keyword evidence="8" id="KW-1185">Reference proteome</keyword>
<sequence>MCEIGKRMPSSRSQAEEAESSPYVRGRVEQLESSYSEILSLLRDRKSLSEANDTSAMSNSTPSNTCSQLSQSPDLVSPPGFHSSQPEAASNYLLEIPPEECQNLINDYRRMSSHNFPYVIISEACPVASLIEERPMLAQAVFITTTWRTPARQSALKDKFLKDLGERYFNKSERSLDLLQALIVYFGWCHWHAHPVATQVYRLASLVVALAVELGIDQKPMNVTQHDMIVGSNTVLAQTHEAVSSKFWGYEARRAYIGAYTISTFGLFMFRKPCMLTYTQYLEDCASSLAADPQHSSDTTLIHMIRTLRIAEEVTYSFDHGSKEKVGELSDEKIQILVRALSRQVDEWKVSLPPGVFNIGRIKRSYYSVRAYMREVGLYGLLQGQAPSVARVSIIYDCFNSTMKYLSSVLECPMDEMADWTALDWRSLNFIIMLSTKSSIILDSAYVSTEASQRAAWLGKCLDTLCLRAQELHRLKTESSSYFQKISTEWANMKVYHQNCLQRSLPSSTAANGAQMPTQLATQEHQTCNVPYVDNAFDLDPFNQLFWAGFADSEPGLGGVFPM</sequence>
<dbReference type="GeneID" id="27705193"/>
<evidence type="ECO:0000256" key="1">
    <source>
        <dbReference type="ARBA" id="ARBA00004123"/>
    </source>
</evidence>
<keyword evidence="4" id="KW-0804">Transcription</keyword>